<evidence type="ECO:0000256" key="5">
    <source>
        <dbReference type="ARBA" id="ARBA00022989"/>
    </source>
</evidence>
<name>A0A0F9ULQ8_9ZZZZ</name>
<evidence type="ECO:0000256" key="1">
    <source>
        <dbReference type="ARBA" id="ARBA00022475"/>
    </source>
</evidence>
<keyword evidence="3 7" id="KW-0812">Transmembrane</keyword>
<dbReference type="InterPro" id="IPR001872">
    <property type="entry name" value="Peptidase_A8"/>
</dbReference>
<evidence type="ECO:0000313" key="8">
    <source>
        <dbReference type="EMBL" id="KKN54503.1"/>
    </source>
</evidence>
<dbReference type="AlphaFoldDB" id="A0A0F9ULQ8"/>
<keyword evidence="6 7" id="KW-0472">Membrane</keyword>
<feature type="transmembrane region" description="Helical" evidence="7">
    <location>
        <begin position="92"/>
        <end position="114"/>
    </location>
</feature>
<evidence type="ECO:0000256" key="6">
    <source>
        <dbReference type="ARBA" id="ARBA00023136"/>
    </source>
</evidence>
<dbReference type="HAMAP" id="MF_00161">
    <property type="entry name" value="LspA"/>
    <property type="match status" value="1"/>
</dbReference>
<dbReference type="PANTHER" id="PTHR33695:SF1">
    <property type="entry name" value="LIPOPROTEIN SIGNAL PEPTIDASE"/>
    <property type="match status" value="1"/>
</dbReference>
<sequence>MNRRIFYFLFILILLTADQLTKAIVAQKIPFLNSKSIIPGFFNLTHIRNRGAIFGFFSQSGSQFLYVILTLASLAALVFVVFYFFKTPTSERLMLISLSLILAGALGNLIDRIFRGYVIDFLDFYVKKWHWPSFNISDASITIGAFFIIFIFFFRKGLKCSP</sequence>
<keyword evidence="1" id="KW-1003">Cell membrane</keyword>
<dbReference type="EMBL" id="LAZR01000926">
    <property type="protein sequence ID" value="KKN54503.1"/>
    <property type="molecule type" value="Genomic_DNA"/>
</dbReference>
<dbReference type="PROSITE" id="PS00855">
    <property type="entry name" value="SPASE_II"/>
    <property type="match status" value="1"/>
</dbReference>
<keyword evidence="2" id="KW-0645">Protease</keyword>
<organism evidence="8">
    <name type="scientific">marine sediment metagenome</name>
    <dbReference type="NCBI Taxonomy" id="412755"/>
    <lineage>
        <taxon>unclassified sequences</taxon>
        <taxon>metagenomes</taxon>
        <taxon>ecological metagenomes</taxon>
    </lineage>
</organism>
<gene>
    <name evidence="8" type="ORF">LCGC14_0591790</name>
</gene>
<evidence type="ECO:0000256" key="7">
    <source>
        <dbReference type="SAM" id="Phobius"/>
    </source>
</evidence>
<feature type="transmembrane region" description="Helical" evidence="7">
    <location>
        <begin position="64"/>
        <end position="85"/>
    </location>
</feature>
<reference evidence="8" key="1">
    <citation type="journal article" date="2015" name="Nature">
        <title>Complex archaea that bridge the gap between prokaryotes and eukaryotes.</title>
        <authorList>
            <person name="Spang A."/>
            <person name="Saw J.H."/>
            <person name="Jorgensen S.L."/>
            <person name="Zaremba-Niedzwiedzka K."/>
            <person name="Martijn J."/>
            <person name="Lind A.E."/>
            <person name="van Eijk R."/>
            <person name="Schleper C."/>
            <person name="Guy L."/>
            <person name="Ettema T.J."/>
        </authorList>
    </citation>
    <scope>NUCLEOTIDE SEQUENCE</scope>
</reference>
<dbReference type="GO" id="GO:0004190">
    <property type="term" value="F:aspartic-type endopeptidase activity"/>
    <property type="evidence" value="ECO:0007669"/>
    <property type="project" value="InterPro"/>
</dbReference>
<dbReference type="PANTHER" id="PTHR33695">
    <property type="entry name" value="LIPOPROTEIN SIGNAL PEPTIDASE"/>
    <property type="match status" value="1"/>
</dbReference>
<evidence type="ECO:0000256" key="3">
    <source>
        <dbReference type="ARBA" id="ARBA00022692"/>
    </source>
</evidence>
<keyword evidence="4" id="KW-0378">Hydrolase</keyword>
<feature type="transmembrane region" description="Helical" evidence="7">
    <location>
        <begin position="134"/>
        <end position="154"/>
    </location>
</feature>
<protein>
    <recommendedName>
        <fullName evidence="9">Signal peptidase II</fullName>
    </recommendedName>
</protein>
<keyword evidence="5 7" id="KW-1133">Transmembrane helix</keyword>
<proteinExistence type="inferred from homology"/>
<evidence type="ECO:0000256" key="4">
    <source>
        <dbReference type="ARBA" id="ARBA00022801"/>
    </source>
</evidence>
<dbReference type="GO" id="GO:0006508">
    <property type="term" value="P:proteolysis"/>
    <property type="evidence" value="ECO:0007669"/>
    <property type="project" value="UniProtKB-KW"/>
</dbReference>
<comment type="caution">
    <text evidence="8">The sequence shown here is derived from an EMBL/GenBank/DDBJ whole genome shotgun (WGS) entry which is preliminary data.</text>
</comment>
<dbReference type="PRINTS" id="PR00781">
    <property type="entry name" value="LIPOSIGPTASE"/>
</dbReference>
<evidence type="ECO:0008006" key="9">
    <source>
        <dbReference type="Google" id="ProtNLM"/>
    </source>
</evidence>
<dbReference type="GO" id="GO:0016020">
    <property type="term" value="C:membrane"/>
    <property type="evidence" value="ECO:0007669"/>
    <property type="project" value="InterPro"/>
</dbReference>
<evidence type="ECO:0000256" key="2">
    <source>
        <dbReference type="ARBA" id="ARBA00022670"/>
    </source>
</evidence>
<dbReference type="Pfam" id="PF01252">
    <property type="entry name" value="Peptidase_A8"/>
    <property type="match status" value="1"/>
</dbReference>
<accession>A0A0F9ULQ8</accession>
<dbReference type="NCBIfam" id="TIGR00077">
    <property type="entry name" value="lspA"/>
    <property type="match status" value="1"/>
</dbReference>